<organism evidence="1 2">
    <name type="scientific">Naganishia vaughanmartiniae</name>
    <dbReference type="NCBI Taxonomy" id="1424756"/>
    <lineage>
        <taxon>Eukaryota</taxon>
        <taxon>Fungi</taxon>
        <taxon>Dikarya</taxon>
        <taxon>Basidiomycota</taxon>
        <taxon>Agaricomycotina</taxon>
        <taxon>Tremellomycetes</taxon>
        <taxon>Filobasidiales</taxon>
        <taxon>Filobasidiaceae</taxon>
        <taxon>Naganishia</taxon>
    </lineage>
</organism>
<accession>A0ACC2WWL7</accession>
<dbReference type="Proteomes" id="UP001243375">
    <property type="component" value="Unassembled WGS sequence"/>
</dbReference>
<dbReference type="EMBL" id="JASBWU010000015">
    <property type="protein sequence ID" value="KAJ9115806.1"/>
    <property type="molecule type" value="Genomic_DNA"/>
</dbReference>
<comment type="caution">
    <text evidence="1">The sequence shown here is derived from an EMBL/GenBank/DDBJ whole genome shotgun (WGS) entry which is preliminary data.</text>
</comment>
<proteinExistence type="predicted"/>
<protein>
    <submittedName>
        <fullName evidence="1">Uncharacterized protein</fullName>
    </submittedName>
</protein>
<sequence length="599" mass="64830">MRATPSIPNLRHSHVISSPLDPPSTENIIRRPLPKPVKTRSSTLTSIPKPPDRQAVALISSTSSSHVPESAPVLQADCDSSWTDSTPSDHHTAPRAMDRSDTLASVKSLDRWDLSQTTKQKPTISGRERPLPSAPLLHQARGLATSRSLDRGNLRNGTHPPRILSLTPASNTKMHGCSDASVESGRSSVAAQTSAAPVLSREDTYPRSVSPKQLADSASNALEALQKQINSAMADFRIGDRPVDRNTESADAATSKATNADHSQTKRLTKQSVGNDCPQVAPISLNGIPTIVFLDSEEESPTIVPPAARATSPGPSAGYASAPPAITIKITTEDAEKIPTPAMNVSEQGRELENSAVQSLPVMGTSISNPRAPSQPRAGATSDEALPSSVTCGIFCHACDLVILGNIVNAMEKGWHPACFKCTTCRMPLEHVSSFEHEGKPYCHMDYHEQFAPKCHHCSTPIIDQRFITIDDLNFGKRFYHELHFFCGECGIPFLDPSQSSSAGTELKGRGNQGDPAQNHEEEQTAAFVIHGKHAFCPECDIKLHRPKCKGCRKPIRSEDEALEALKAKWHRACFKCTVSCDPACAEKEHINEPVPLRL</sequence>
<evidence type="ECO:0000313" key="1">
    <source>
        <dbReference type="EMBL" id="KAJ9115806.1"/>
    </source>
</evidence>
<reference evidence="1" key="1">
    <citation type="submission" date="2023-04" db="EMBL/GenBank/DDBJ databases">
        <title>Draft Genome sequencing of Naganishia species isolated from polar environments using Oxford Nanopore Technology.</title>
        <authorList>
            <person name="Leo P."/>
            <person name="Venkateswaran K."/>
        </authorList>
    </citation>
    <scope>NUCLEOTIDE SEQUENCE</scope>
    <source>
        <strain evidence="1">MNA-CCFEE 5425</strain>
    </source>
</reference>
<keyword evidence="2" id="KW-1185">Reference proteome</keyword>
<evidence type="ECO:0000313" key="2">
    <source>
        <dbReference type="Proteomes" id="UP001243375"/>
    </source>
</evidence>
<gene>
    <name evidence="1" type="ORF">QFC22_004947</name>
</gene>
<name>A0ACC2WWL7_9TREE</name>